<dbReference type="InterPro" id="IPR050638">
    <property type="entry name" value="AA-Vitamin_Transporters"/>
</dbReference>
<feature type="transmembrane region" description="Helical" evidence="7">
    <location>
        <begin position="7"/>
        <end position="25"/>
    </location>
</feature>
<feature type="domain" description="EamA" evidence="8">
    <location>
        <begin position="8"/>
        <end position="142"/>
    </location>
</feature>
<feature type="transmembrane region" description="Helical" evidence="7">
    <location>
        <begin position="249"/>
        <end position="270"/>
    </location>
</feature>
<evidence type="ECO:0000313" key="10">
    <source>
        <dbReference type="Proteomes" id="UP000215694"/>
    </source>
</evidence>
<evidence type="ECO:0000313" key="9">
    <source>
        <dbReference type="EMBL" id="RDY29180.1"/>
    </source>
</evidence>
<feature type="transmembrane region" description="Helical" evidence="7">
    <location>
        <begin position="276"/>
        <end position="293"/>
    </location>
</feature>
<feature type="transmembrane region" description="Helical" evidence="7">
    <location>
        <begin position="183"/>
        <end position="207"/>
    </location>
</feature>
<keyword evidence="6 7" id="KW-0472">Membrane</keyword>
<gene>
    <name evidence="9" type="ORF">CHL78_002410</name>
</gene>
<evidence type="ECO:0000256" key="4">
    <source>
        <dbReference type="ARBA" id="ARBA00022692"/>
    </source>
</evidence>
<dbReference type="Proteomes" id="UP000215694">
    <property type="component" value="Unassembled WGS sequence"/>
</dbReference>
<dbReference type="OrthoDB" id="34284at2"/>
<organism evidence="9 10">
    <name type="scientific">Romboutsia weinsteinii</name>
    <dbReference type="NCBI Taxonomy" id="2020949"/>
    <lineage>
        <taxon>Bacteria</taxon>
        <taxon>Bacillati</taxon>
        <taxon>Bacillota</taxon>
        <taxon>Clostridia</taxon>
        <taxon>Peptostreptococcales</taxon>
        <taxon>Peptostreptococcaceae</taxon>
        <taxon>Romboutsia</taxon>
    </lineage>
</organism>
<sequence>MKNNQKLGLSYIVLMGFGFPIMRYMSMNFDTINNNAVRFLSGGILILIICLFKFRDELKKIVEEPKLIFKLLILAGFMTGNMYCFITGLKYTSALTGSIFSILAMPLAISMAAIFFKDERDRVKQKRFYIGSLIAITGSLIFVINAGGNGESSDFLKGSLFLAAAIFIQSIQNLVVKNVSKKLHSVVISASTATLSGIVFLVIAISTGKILELKAVSTGMLTGLSLAGMYGMLTGMLMAFYILQKQGVVVFNIIQLIIPVSTAIVGYFALNEKINLIQGIGAIVVIIGCIVALKKKDPKEECQCIPLES</sequence>
<dbReference type="AlphaFoldDB" id="A0A371J8S5"/>
<feature type="transmembrane region" description="Helical" evidence="7">
    <location>
        <begin position="219"/>
        <end position="242"/>
    </location>
</feature>
<dbReference type="InterPro" id="IPR000620">
    <property type="entry name" value="EamA_dom"/>
</dbReference>
<feature type="domain" description="EamA" evidence="8">
    <location>
        <begin position="157"/>
        <end position="292"/>
    </location>
</feature>
<dbReference type="RefSeq" id="WP_094369169.1">
    <property type="nucleotide sequence ID" value="NZ_NOJY02000003.1"/>
</dbReference>
<feature type="transmembrane region" description="Helical" evidence="7">
    <location>
        <begin position="37"/>
        <end position="55"/>
    </location>
</feature>
<dbReference type="SUPFAM" id="SSF103481">
    <property type="entry name" value="Multidrug resistance efflux transporter EmrE"/>
    <property type="match status" value="2"/>
</dbReference>
<feature type="transmembrane region" description="Helical" evidence="7">
    <location>
        <begin position="128"/>
        <end position="146"/>
    </location>
</feature>
<feature type="transmembrane region" description="Helical" evidence="7">
    <location>
        <begin position="158"/>
        <end position="176"/>
    </location>
</feature>
<comment type="caution">
    <text evidence="9">The sequence shown here is derived from an EMBL/GenBank/DDBJ whole genome shotgun (WGS) entry which is preliminary data.</text>
</comment>
<keyword evidence="4 7" id="KW-0812">Transmembrane</keyword>
<evidence type="ECO:0000256" key="5">
    <source>
        <dbReference type="ARBA" id="ARBA00022989"/>
    </source>
</evidence>
<dbReference type="GO" id="GO:0005886">
    <property type="term" value="C:plasma membrane"/>
    <property type="evidence" value="ECO:0007669"/>
    <property type="project" value="UniProtKB-SubCell"/>
</dbReference>
<dbReference type="PANTHER" id="PTHR32322:SF18">
    <property type="entry name" value="S-ADENOSYLMETHIONINE_S-ADENOSYLHOMOCYSTEINE TRANSPORTER"/>
    <property type="match status" value="1"/>
</dbReference>
<proteinExistence type="inferred from homology"/>
<protein>
    <submittedName>
        <fullName evidence="9">DMT family transporter</fullName>
    </submittedName>
</protein>
<dbReference type="InterPro" id="IPR037185">
    <property type="entry name" value="EmrE-like"/>
</dbReference>
<keyword evidence="10" id="KW-1185">Reference proteome</keyword>
<dbReference type="EMBL" id="NOJY02000003">
    <property type="protein sequence ID" value="RDY29180.1"/>
    <property type="molecule type" value="Genomic_DNA"/>
</dbReference>
<evidence type="ECO:0000259" key="8">
    <source>
        <dbReference type="Pfam" id="PF00892"/>
    </source>
</evidence>
<feature type="transmembrane region" description="Helical" evidence="7">
    <location>
        <begin position="95"/>
        <end position="116"/>
    </location>
</feature>
<evidence type="ECO:0000256" key="7">
    <source>
        <dbReference type="SAM" id="Phobius"/>
    </source>
</evidence>
<evidence type="ECO:0000256" key="3">
    <source>
        <dbReference type="ARBA" id="ARBA00022475"/>
    </source>
</evidence>
<keyword evidence="3" id="KW-1003">Cell membrane</keyword>
<comment type="subcellular location">
    <subcellularLocation>
        <location evidence="1">Cell membrane</location>
        <topology evidence="1">Multi-pass membrane protein</topology>
    </subcellularLocation>
</comment>
<feature type="transmembrane region" description="Helical" evidence="7">
    <location>
        <begin position="67"/>
        <end position="89"/>
    </location>
</feature>
<evidence type="ECO:0000256" key="1">
    <source>
        <dbReference type="ARBA" id="ARBA00004651"/>
    </source>
</evidence>
<dbReference type="PANTHER" id="PTHR32322">
    <property type="entry name" value="INNER MEMBRANE TRANSPORTER"/>
    <property type="match status" value="1"/>
</dbReference>
<name>A0A371J8S5_9FIRM</name>
<accession>A0A371J8S5</accession>
<dbReference type="Pfam" id="PF00892">
    <property type="entry name" value="EamA"/>
    <property type="match status" value="2"/>
</dbReference>
<reference evidence="9 10" key="1">
    <citation type="journal article" date="2017" name="Genome Announc.">
        <title>Draft Genome Sequence of Romboutsia weinsteinii sp. nov. Strain CCRI-19649(T) Isolated from Surface Water.</title>
        <authorList>
            <person name="Maheux A.F."/>
            <person name="Boudreau D.K."/>
            <person name="Berube E."/>
            <person name="Boissinot M."/>
            <person name="Cantin P."/>
            <person name="Raymond F."/>
            <person name="Corbeil J."/>
            <person name="Omar R.F."/>
            <person name="Bergeron M.G."/>
        </authorList>
    </citation>
    <scope>NUCLEOTIDE SEQUENCE [LARGE SCALE GENOMIC DNA]</scope>
    <source>
        <strain evidence="9 10">CCRI-19649</strain>
    </source>
</reference>
<evidence type="ECO:0000256" key="6">
    <source>
        <dbReference type="ARBA" id="ARBA00023136"/>
    </source>
</evidence>
<evidence type="ECO:0000256" key="2">
    <source>
        <dbReference type="ARBA" id="ARBA00007362"/>
    </source>
</evidence>
<keyword evidence="5 7" id="KW-1133">Transmembrane helix</keyword>
<comment type="similarity">
    <text evidence="2">Belongs to the EamA transporter family.</text>
</comment>